<evidence type="ECO:0000256" key="2">
    <source>
        <dbReference type="SAM" id="SignalP"/>
    </source>
</evidence>
<keyword evidence="2" id="KW-0732">Signal</keyword>
<sequence length="198" mass="20558">MKLYLVATFLMAVQVNTSPRPEPQGWNSAPSGWSAPPAGWSAPPLGWQSPPSGWVPPPEGVVVAAGSVLIADDILLVDDVFDNVTITASDIVNYDDITVTIDQYVNPDSDLDMLLGDVEATDGTNSANASSTPTISTNPVGYGYVNLTLTGDYVSVTSNPQSTAAAYVDSAVMSSFAQLSNGTNVAPGSSGSGWKKEN</sequence>
<feature type="region of interest" description="Disordered" evidence="1">
    <location>
        <begin position="20"/>
        <end position="42"/>
    </location>
</feature>
<comment type="caution">
    <text evidence="3">The sequence shown here is derived from an EMBL/GenBank/DDBJ whole genome shotgun (WGS) entry which is preliminary data.</text>
</comment>
<evidence type="ECO:0000313" key="3">
    <source>
        <dbReference type="EMBL" id="CAL8088496.1"/>
    </source>
</evidence>
<dbReference type="Proteomes" id="UP001642540">
    <property type="component" value="Unassembled WGS sequence"/>
</dbReference>
<feature type="chain" id="PRO_5045474213" evidence="2">
    <location>
        <begin position="18"/>
        <end position="198"/>
    </location>
</feature>
<organism evidence="3 4">
    <name type="scientific">Orchesella dallaii</name>
    <dbReference type="NCBI Taxonomy" id="48710"/>
    <lineage>
        <taxon>Eukaryota</taxon>
        <taxon>Metazoa</taxon>
        <taxon>Ecdysozoa</taxon>
        <taxon>Arthropoda</taxon>
        <taxon>Hexapoda</taxon>
        <taxon>Collembola</taxon>
        <taxon>Entomobryomorpha</taxon>
        <taxon>Entomobryoidea</taxon>
        <taxon>Orchesellidae</taxon>
        <taxon>Orchesellinae</taxon>
        <taxon>Orchesella</taxon>
    </lineage>
</organism>
<feature type="compositionally biased region" description="Low complexity" evidence="1">
    <location>
        <begin position="28"/>
        <end position="42"/>
    </location>
</feature>
<name>A0ABP1Q4H1_9HEXA</name>
<reference evidence="3 4" key="1">
    <citation type="submission" date="2024-08" db="EMBL/GenBank/DDBJ databases">
        <authorList>
            <person name="Cucini C."/>
            <person name="Frati F."/>
        </authorList>
    </citation>
    <scope>NUCLEOTIDE SEQUENCE [LARGE SCALE GENOMIC DNA]</scope>
</reference>
<evidence type="ECO:0000313" key="4">
    <source>
        <dbReference type="Proteomes" id="UP001642540"/>
    </source>
</evidence>
<proteinExistence type="predicted"/>
<evidence type="ECO:0000256" key="1">
    <source>
        <dbReference type="SAM" id="MobiDB-lite"/>
    </source>
</evidence>
<feature type="signal peptide" evidence="2">
    <location>
        <begin position="1"/>
        <end position="17"/>
    </location>
</feature>
<dbReference type="EMBL" id="CAXLJM020000022">
    <property type="protein sequence ID" value="CAL8088496.1"/>
    <property type="molecule type" value="Genomic_DNA"/>
</dbReference>
<protein>
    <submittedName>
        <fullName evidence="3">Uncharacterized protein</fullName>
    </submittedName>
</protein>
<gene>
    <name evidence="3" type="ORF">ODALV1_LOCUS7074</name>
</gene>
<accession>A0ABP1Q4H1</accession>
<keyword evidence="4" id="KW-1185">Reference proteome</keyword>